<keyword evidence="2" id="KW-1185">Reference proteome</keyword>
<comment type="caution">
    <text evidence="1">The sequence shown here is derived from an EMBL/GenBank/DDBJ whole genome shotgun (WGS) entry which is preliminary data.</text>
</comment>
<name>A0A918PDK6_9ACTN</name>
<protein>
    <submittedName>
        <fullName evidence="1">Uncharacterized protein</fullName>
    </submittedName>
</protein>
<accession>A0A918PDK6</accession>
<sequence>MLEAAVGCGDLGEREGQVTCRSHAVVVGEPVVTGERAVPALKLLRPSEKRLALGCSMPDASPVAEIVGVMSSGADGR</sequence>
<reference evidence="1" key="1">
    <citation type="journal article" date="2014" name="Int. J. Syst. Evol. Microbiol.">
        <title>Complete genome sequence of Corynebacterium casei LMG S-19264T (=DSM 44701T), isolated from a smear-ripened cheese.</title>
        <authorList>
            <consortium name="US DOE Joint Genome Institute (JGI-PGF)"/>
            <person name="Walter F."/>
            <person name="Albersmeier A."/>
            <person name="Kalinowski J."/>
            <person name="Ruckert C."/>
        </authorList>
    </citation>
    <scope>NUCLEOTIDE SEQUENCE</scope>
    <source>
        <strain evidence="1">JCM 4815</strain>
    </source>
</reference>
<dbReference type="Proteomes" id="UP000622166">
    <property type="component" value="Unassembled WGS sequence"/>
</dbReference>
<evidence type="ECO:0000313" key="1">
    <source>
        <dbReference type="EMBL" id="GGZ01245.1"/>
    </source>
</evidence>
<proteinExistence type="predicted"/>
<organism evidence="1 2">
    <name type="scientific">Streptomyces poonensis</name>
    <dbReference type="NCBI Taxonomy" id="68255"/>
    <lineage>
        <taxon>Bacteria</taxon>
        <taxon>Bacillati</taxon>
        <taxon>Actinomycetota</taxon>
        <taxon>Actinomycetes</taxon>
        <taxon>Kitasatosporales</taxon>
        <taxon>Streptomycetaceae</taxon>
        <taxon>Streptomyces</taxon>
    </lineage>
</organism>
<dbReference type="EMBL" id="BMVW01000002">
    <property type="protein sequence ID" value="GGZ01245.1"/>
    <property type="molecule type" value="Genomic_DNA"/>
</dbReference>
<reference evidence="1" key="2">
    <citation type="submission" date="2020-09" db="EMBL/GenBank/DDBJ databases">
        <authorList>
            <person name="Sun Q."/>
            <person name="Ohkuma M."/>
        </authorList>
    </citation>
    <scope>NUCLEOTIDE SEQUENCE</scope>
    <source>
        <strain evidence="1">JCM 4815</strain>
    </source>
</reference>
<evidence type="ECO:0000313" key="2">
    <source>
        <dbReference type="Proteomes" id="UP000622166"/>
    </source>
</evidence>
<dbReference type="AlphaFoldDB" id="A0A918PDK6"/>
<gene>
    <name evidence="1" type="ORF">GCM10010365_20290</name>
</gene>